<dbReference type="EMBL" id="BAABUK010000022">
    <property type="protein sequence ID" value="GAA5814746.1"/>
    <property type="molecule type" value="Genomic_DNA"/>
</dbReference>
<evidence type="ECO:0000313" key="2">
    <source>
        <dbReference type="Proteomes" id="UP001473302"/>
    </source>
</evidence>
<proteinExistence type="predicted"/>
<organism evidence="1 2">
    <name type="scientific">Mucor flavus</name>
    <dbReference type="NCBI Taxonomy" id="439312"/>
    <lineage>
        <taxon>Eukaryota</taxon>
        <taxon>Fungi</taxon>
        <taxon>Fungi incertae sedis</taxon>
        <taxon>Mucoromycota</taxon>
        <taxon>Mucoromycotina</taxon>
        <taxon>Mucoromycetes</taxon>
        <taxon>Mucorales</taxon>
        <taxon>Mucorineae</taxon>
        <taxon>Mucoraceae</taxon>
        <taxon>Mucor</taxon>
    </lineage>
</organism>
<dbReference type="Proteomes" id="UP001473302">
    <property type="component" value="Unassembled WGS sequence"/>
</dbReference>
<sequence>MFHRIFAGIRNSVNTTTSIQRPRMIEDSSEELVRVTKSSPIPIASSLTAVFGLSNNKADDFIQKDLISSSWS</sequence>
<comment type="caution">
    <text evidence="1">The sequence shown here is derived from an EMBL/GenBank/DDBJ whole genome shotgun (WGS) entry which is preliminary data.</text>
</comment>
<accession>A0ABP9Z6J2</accession>
<keyword evidence="2" id="KW-1185">Reference proteome</keyword>
<gene>
    <name evidence="1" type="ORF">MFLAVUS_008248</name>
</gene>
<evidence type="ECO:0000313" key="1">
    <source>
        <dbReference type="EMBL" id="GAA5814746.1"/>
    </source>
</evidence>
<protein>
    <submittedName>
        <fullName evidence="1">Uncharacterized protein</fullName>
    </submittedName>
</protein>
<name>A0ABP9Z6J2_9FUNG</name>
<reference evidence="1 2" key="1">
    <citation type="submission" date="2024-04" db="EMBL/GenBank/DDBJ databases">
        <title>genome sequences of Mucor flavus KT1a and Helicostylum pulchrum KT1b strains isolated from the surface of a dry-aged beef.</title>
        <authorList>
            <person name="Toyotome T."/>
            <person name="Hosono M."/>
            <person name="Torimaru M."/>
            <person name="Fukuda K."/>
            <person name="Mikami N."/>
        </authorList>
    </citation>
    <scope>NUCLEOTIDE SEQUENCE [LARGE SCALE GENOMIC DNA]</scope>
    <source>
        <strain evidence="1 2">KT1a</strain>
    </source>
</reference>